<proteinExistence type="predicted"/>
<dbReference type="AlphaFoldDB" id="A0A914C6Q0"/>
<protein>
    <submittedName>
        <fullName evidence="3">YAP binding domain-containing protein</fullName>
    </submittedName>
</protein>
<keyword evidence="2" id="KW-1185">Reference proteome</keyword>
<dbReference type="Gene3D" id="2.70.50.80">
    <property type="match status" value="1"/>
</dbReference>
<dbReference type="Pfam" id="PF17725">
    <property type="entry name" value="YBD"/>
    <property type="match status" value="1"/>
</dbReference>
<feature type="domain" description="YAP binding" evidence="1">
    <location>
        <begin position="45"/>
        <end position="245"/>
    </location>
</feature>
<dbReference type="InterPro" id="IPR041086">
    <property type="entry name" value="YBD"/>
</dbReference>
<evidence type="ECO:0000259" key="1">
    <source>
        <dbReference type="Pfam" id="PF17725"/>
    </source>
</evidence>
<evidence type="ECO:0000313" key="3">
    <source>
        <dbReference type="WBParaSite" id="ACRNAN_Path_438.g1662.t1"/>
    </source>
</evidence>
<dbReference type="WBParaSite" id="ACRNAN_Path_438.g1662.t1">
    <property type="protein sequence ID" value="ACRNAN_Path_438.g1662.t1"/>
    <property type="gene ID" value="ACRNAN_Path_438.g1662"/>
</dbReference>
<organism evidence="2 3">
    <name type="scientific">Acrobeloides nanus</name>
    <dbReference type="NCBI Taxonomy" id="290746"/>
    <lineage>
        <taxon>Eukaryota</taxon>
        <taxon>Metazoa</taxon>
        <taxon>Ecdysozoa</taxon>
        <taxon>Nematoda</taxon>
        <taxon>Chromadorea</taxon>
        <taxon>Rhabditida</taxon>
        <taxon>Tylenchina</taxon>
        <taxon>Cephalobomorpha</taxon>
        <taxon>Cephaloboidea</taxon>
        <taxon>Cephalobidae</taxon>
        <taxon>Acrobeloides</taxon>
    </lineage>
</organism>
<evidence type="ECO:0000313" key="2">
    <source>
        <dbReference type="Proteomes" id="UP000887540"/>
    </source>
</evidence>
<reference evidence="3" key="1">
    <citation type="submission" date="2022-11" db="UniProtKB">
        <authorList>
            <consortium name="WormBaseParasite"/>
        </authorList>
    </citation>
    <scope>IDENTIFICATION</scope>
</reference>
<dbReference type="Proteomes" id="UP000887540">
    <property type="component" value="Unplaced"/>
</dbReference>
<sequence length="247" mass="28271">MNECGVVSVLNNKVQSGSSDDFIQFSYILERLFGGLPVRTVSSDKLSMISFVDYIFDSVDNSKTILLLTTFATEKNLPEISLSSIQHLFDSTLTDLFQCLRKDIFYVAHIWANMDFNTDSMNFMSEQVYYSTQKLDLDIMGVDCFYGSTIASFNVGGFNVEEININSRNYYVYHLNVLWPQATISFIKNFAKLKKNGEYKSLKQSMNSYACLTVLTDQNTCEVLLVIAHIYEYSEDKAGYKFYKLVD</sequence>
<accession>A0A914C6Q0</accession>
<name>A0A914C6Q0_9BILA</name>